<feature type="non-terminal residue" evidence="1">
    <location>
        <position position="53"/>
    </location>
</feature>
<name>A0A699Y1P4_TANCI</name>
<dbReference type="AlphaFoldDB" id="A0A699Y1P4"/>
<dbReference type="EMBL" id="BKCJ011990030">
    <property type="protein sequence ID" value="GFD63686.1"/>
    <property type="molecule type" value="Genomic_DNA"/>
</dbReference>
<sequence>DPGSLACIKADEKKLDDIRVVQDIPEVFPDDLSGLPPVREIEFRIDLIPGALP</sequence>
<dbReference type="GO" id="GO:0003964">
    <property type="term" value="F:RNA-directed DNA polymerase activity"/>
    <property type="evidence" value="ECO:0007669"/>
    <property type="project" value="UniProtKB-KW"/>
</dbReference>
<accession>A0A699Y1P4</accession>
<organism evidence="1">
    <name type="scientific">Tanacetum cinerariifolium</name>
    <name type="common">Dalmatian daisy</name>
    <name type="synonym">Chrysanthemum cinerariifolium</name>
    <dbReference type="NCBI Taxonomy" id="118510"/>
    <lineage>
        <taxon>Eukaryota</taxon>
        <taxon>Viridiplantae</taxon>
        <taxon>Streptophyta</taxon>
        <taxon>Embryophyta</taxon>
        <taxon>Tracheophyta</taxon>
        <taxon>Spermatophyta</taxon>
        <taxon>Magnoliopsida</taxon>
        <taxon>eudicotyledons</taxon>
        <taxon>Gunneridae</taxon>
        <taxon>Pentapetalae</taxon>
        <taxon>asterids</taxon>
        <taxon>campanulids</taxon>
        <taxon>Asterales</taxon>
        <taxon>Asteraceae</taxon>
        <taxon>Asteroideae</taxon>
        <taxon>Anthemideae</taxon>
        <taxon>Anthemidinae</taxon>
        <taxon>Tanacetum</taxon>
    </lineage>
</organism>
<keyword evidence="1" id="KW-0548">Nucleotidyltransferase</keyword>
<feature type="non-terminal residue" evidence="1">
    <location>
        <position position="1"/>
    </location>
</feature>
<keyword evidence="1" id="KW-0695">RNA-directed DNA polymerase</keyword>
<keyword evidence="1" id="KW-0808">Transferase</keyword>
<reference evidence="1" key="1">
    <citation type="journal article" date="2019" name="Sci. Rep.">
        <title>Draft genome of Tanacetum cinerariifolium, the natural source of mosquito coil.</title>
        <authorList>
            <person name="Yamashiro T."/>
            <person name="Shiraishi A."/>
            <person name="Satake H."/>
            <person name="Nakayama K."/>
        </authorList>
    </citation>
    <scope>NUCLEOTIDE SEQUENCE</scope>
</reference>
<evidence type="ECO:0000313" key="1">
    <source>
        <dbReference type="EMBL" id="GFD63686.1"/>
    </source>
</evidence>
<gene>
    <name evidence="1" type="ORF">Tci_935655</name>
</gene>
<proteinExistence type="predicted"/>
<comment type="caution">
    <text evidence="1">The sequence shown here is derived from an EMBL/GenBank/DDBJ whole genome shotgun (WGS) entry which is preliminary data.</text>
</comment>
<protein>
    <submittedName>
        <fullName evidence="1">Putative reverse transcriptase domain-containing protein</fullName>
    </submittedName>
</protein>